<keyword evidence="1" id="KW-0028">Amino-acid biosynthesis</keyword>
<keyword evidence="5" id="KW-1185">Reference proteome</keyword>
<feature type="binding site" evidence="2">
    <location>
        <position position="100"/>
    </location>
    <ligand>
        <name>L-histidine</name>
        <dbReference type="ChEBI" id="CHEBI:57595"/>
    </ligand>
</feature>
<dbReference type="GO" id="GO:0004821">
    <property type="term" value="F:histidine-tRNA ligase activity"/>
    <property type="evidence" value="ECO:0007669"/>
    <property type="project" value="TreeGrafter"/>
</dbReference>
<keyword evidence="4" id="KW-0808">Transferase</keyword>
<keyword evidence="4" id="KW-0328">Glycosyltransferase</keyword>
<organism evidence="4 5">
    <name type="scientific">Labrys okinawensis</name>
    <dbReference type="NCBI Taxonomy" id="346911"/>
    <lineage>
        <taxon>Bacteria</taxon>
        <taxon>Pseudomonadati</taxon>
        <taxon>Pseudomonadota</taxon>
        <taxon>Alphaproteobacteria</taxon>
        <taxon>Hyphomicrobiales</taxon>
        <taxon>Xanthobacteraceae</taxon>
        <taxon>Labrys</taxon>
    </lineage>
</organism>
<reference evidence="4 5" key="1">
    <citation type="submission" date="2018-02" db="EMBL/GenBank/DDBJ databases">
        <title>Whole genome sequencing of endophytic bacterium.</title>
        <authorList>
            <person name="Eedara R."/>
            <person name="Podile A.R."/>
        </authorList>
    </citation>
    <scope>NUCLEOTIDE SEQUENCE [LARGE SCALE GENOMIC DNA]</scope>
    <source>
        <strain evidence="4 5">RP1T</strain>
    </source>
</reference>
<protein>
    <submittedName>
        <fullName evidence="4">ATP phosphoribosyltransferase regulatory subunit</fullName>
    </submittedName>
</protein>
<comment type="caution">
    <text evidence="4">The sequence shown here is derived from an EMBL/GenBank/DDBJ whole genome shotgun (WGS) entry which is preliminary data.</text>
</comment>
<evidence type="ECO:0000313" key="4">
    <source>
        <dbReference type="EMBL" id="PRH87789.1"/>
    </source>
</evidence>
<dbReference type="Proteomes" id="UP000237682">
    <property type="component" value="Unassembled WGS sequence"/>
</dbReference>
<evidence type="ECO:0000256" key="2">
    <source>
        <dbReference type="PIRSR" id="PIRSR001549-1"/>
    </source>
</evidence>
<feature type="binding site" evidence="2">
    <location>
        <position position="89"/>
    </location>
    <ligand>
        <name>L-histidine</name>
        <dbReference type="ChEBI" id="CHEBI:57595"/>
    </ligand>
</feature>
<sequence>MPHPAYEAFDALASRSGYQLVDPPILQPAGLFLDLLGEDMRRRAFLTTDAEGREFCLRPDFTIPVSLHHLEAVKAGGVGAYAYRGPVFRFRTDGPSEFLQAGFENFGRNDKPAADAEMLAIALEAAGDLGLAQPDIRMGDAGIVTAMLDALDLPPVWRRRLTSDLRRSKDLDEDLARLGSAAPKNGAAAYAGFLAALEGSDPGSARAAVADLLSIAGIQPIGGRSVDEIADRFLEQAALSSGLGVDADKVAITRRIFAVSGDPDGASAELRAIAGEARLDLNAALDAFDERTGFFAARDIDVGAIKFATGFGRRLDYYTGFVFELTDPAEPEAAARVGGGRYDQLMAQLGAAEAVPAVGCSIWLDRFGGDA</sequence>
<keyword evidence="1" id="KW-0368">Histidine biosynthesis</keyword>
<feature type="domain" description="Class II Histidinyl-tRNA synthetase (HisRS)-like catalytic core" evidence="3">
    <location>
        <begin position="10"/>
        <end position="200"/>
    </location>
</feature>
<dbReference type="SUPFAM" id="SSF55681">
    <property type="entry name" value="Class II aaRS and biotin synthetases"/>
    <property type="match status" value="1"/>
</dbReference>
<evidence type="ECO:0000259" key="3">
    <source>
        <dbReference type="Pfam" id="PF13393"/>
    </source>
</evidence>
<dbReference type="GO" id="GO:0016757">
    <property type="term" value="F:glycosyltransferase activity"/>
    <property type="evidence" value="ECO:0007669"/>
    <property type="project" value="UniProtKB-KW"/>
</dbReference>
<dbReference type="AlphaFoldDB" id="A0A2S9QEM0"/>
<accession>A0A2S9QEM0</accession>
<dbReference type="EMBL" id="PUEJ01000003">
    <property type="protein sequence ID" value="PRH87789.1"/>
    <property type="molecule type" value="Genomic_DNA"/>
</dbReference>
<dbReference type="NCBIfam" id="NF008953">
    <property type="entry name" value="PRK12295.1-6"/>
    <property type="match status" value="1"/>
</dbReference>
<dbReference type="Pfam" id="PF13393">
    <property type="entry name" value="tRNA-synt_His"/>
    <property type="match status" value="2"/>
</dbReference>
<dbReference type="GO" id="GO:0005737">
    <property type="term" value="C:cytoplasm"/>
    <property type="evidence" value="ECO:0007669"/>
    <property type="project" value="InterPro"/>
</dbReference>
<dbReference type="GO" id="GO:0000105">
    <property type="term" value="P:L-histidine biosynthetic process"/>
    <property type="evidence" value="ECO:0007669"/>
    <property type="project" value="UniProtKB-KW"/>
</dbReference>
<dbReference type="InterPro" id="IPR004516">
    <property type="entry name" value="HisRS/HisZ"/>
</dbReference>
<evidence type="ECO:0000256" key="1">
    <source>
        <dbReference type="ARBA" id="ARBA00023102"/>
    </source>
</evidence>
<dbReference type="OrthoDB" id="9797914at2"/>
<feature type="binding site" evidence="2">
    <location>
        <begin position="317"/>
        <end position="318"/>
    </location>
    <ligand>
        <name>L-histidine</name>
        <dbReference type="ChEBI" id="CHEBI:57595"/>
    </ligand>
</feature>
<name>A0A2S9QEM0_9HYPH</name>
<feature type="binding site" evidence="2">
    <location>
        <begin position="60"/>
        <end position="62"/>
    </location>
    <ligand>
        <name>L-histidine</name>
        <dbReference type="ChEBI" id="CHEBI:57595"/>
    </ligand>
</feature>
<dbReference type="Gene3D" id="3.30.930.10">
    <property type="entry name" value="Bira Bifunctional Protein, Domain 2"/>
    <property type="match status" value="1"/>
</dbReference>
<dbReference type="GO" id="GO:0006427">
    <property type="term" value="P:histidyl-tRNA aminoacylation"/>
    <property type="evidence" value="ECO:0007669"/>
    <property type="project" value="TreeGrafter"/>
</dbReference>
<dbReference type="RefSeq" id="WP_105861458.1">
    <property type="nucleotide sequence ID" value="NZ_PUEJ01000003.1"/>
</dbReference>
<evidence type="ECO:0000313" key="5">
    <source>
        <dbReference type="Proteomes" id="UP000237682"/>
    </source>
</evidence>
<gene>
    <name evidence="4" type="ORF">C5L14_07660</name>
</gene>
<dbReference type="InterPro" id="IPR045864">
    <property type="entry name" value="aa-tRNA-synth_II/BPL/LPL"/>
</dbReference>
<proteinExistence type="predicted"/>
<feature type="binding site" evidence="2">
    <location>
        <position position="313"/>
    </location>
    <ligand>
        <name>L-histidine</name>
        <dbReference type="ChEBI" id="CHEBI:57595"/>
    </ligand>
</feature>
<dbReference type="PANTHER" id="PTHR43707">
    <property type="entry name" value="HISTIDYL-TRNA SYNTHETASE"/>
    <property type="match status" value="1"/>
</dbReference>
<feature type="domain" description="Class II Histidinyl-tRNA synthetase (HisRS)-like catalytic core" evidence="3">
    <location>
        <begin position="238"/>
        <end position="365"/>
    </location>
</feature>
<dbReference type="PIRSF" id="PIRSF001549">
    <property type="entry name" value="His-tRNA_synth"/>
    <property type="match status" value="1"/>
</dbReference>
<dbReference type="InterPro" id="IPR041715">
    <property type="entry name" value="HisRS-like_core"/>
</dbReference>
<feature type="binding site" evidence="2">
    <location>
        <position position="104"/>
    </location>
    <ligand>
        <name>L-histidine</name>
        <dbReference type="ChEBI" id="CHEBI:57595"/>
    </ligand>
</feature>
<dbReference type="PANTHER" id="PTHR43707:SF1">
    <property type="entry name" value="HISTIDINE--TRNA LIGASE, MITOCHONDRIAL-RELATED"/>
    <property type="match status" value="1"/>
</dbReference>